<dbReference type="GO" id="GO:0009319">
    <property type="term" value="C:cytochrome o ubiquinol oxidase complex"/>
    <property type="evidence" value="ECO:0007669"/>
    <property type="project" value="TreeGrafter"/>
</dbReference>
<dbReference type="GO" id="GO:0015990">
    <property type="term" value="P:electron transport coupled proton transport"/>
    <property type="evidence" value="ECO:0007669"/>
    <property type="project" value="InterPro"/>
</dbReference>
<evidence type="ECO:0000256" key="2">
    <source>
        <dbReference type="ARBA" id="ARBA00008079"/>
    </source>
</evidence>
<dbReference type="InterPro" id="IPR050968">
    <property type="entry name" value="Cytochrome_c_oxidase_bac_sub4"/>
</dbReference>
<keyword evidence="9 10" id="KW-0472">Membrane</keyword>
<dbReference type="PANTHER" id="PTHR36835:SF1">
    <property type="entry name" value="CYTOCHROME BO(3) UBIQUINOL OXIDASE SUBUNIT 4"/>
    <property type="match status" value="1"/>
</dbReference>
<feature type="transmembrane region" description="Helical" evidence="10">
    <location>
        <begin position="42"/>
        <end position="65"/>
    </location>
</feature>
<proteinExistence type="inferred from homology"/>
<sequence length="108" mass="11869">MRDLQSSSAHGSIKEYAVGFILSVILTAIPFAVVLGKLLASAGTIIVILLCAIVQIVVHLVFFLHMNGTAEQYWNRLSAVFVVLVVVILIIGSVWIMEHLHHNMMMGQ</sequence>
<keyword evidence="7 10" id="KW-1133">Transmembrane helix</keyword>
<dbReference type="GO" id="GO:0009486">
    <property type="term" value="F:cytochrome bo3 ubiquinol oxidase activity"/>
    <property type="evidence" value="ECO:0007669"/>
    <property type="project" value="InterPro"/>
</dbReference>
<evidence type="ECO:0000313" key="11">
    <source>
        <dbReference type="EMBL" id="PJE79470.1"/>
    </source>
</evidence>
<keyword evidence="8" id="KW-0560">Oxidoreductase</keyword>
<comment type="subcellular location">
    <subcellularLocation>
        <location evidence="1">Cell membrane</location>
        <topology evidence="1">Multi-pass membrane protein</topology>
    </subcellularLocation>
</comment>
<keyword evidence="4" id="KW-1003">Cell membrane</keyword>
<dbReference type="GO" id="GO:0019646">
    <property type="term" value="P:aerobic electron transport chain"/>
    <property type="evidence" value="ECO:0007669"/>
    <property type="project" value="TreeGrafter"/>
</dbReference>
<dbReference type="EMBL" id="NSIT01000067">
    <property type="protein sequence ID" value="PJE79470.1"/>
    <property type="molecule type" value="Genomic_DNA"/>
</dbReference>
<evidence type="ECO:0000256" key="7">
    <source>
        <dbReference type="ARBA" id="ARBA00022989"/>
    </source>
</evidence>
<name>A0A2H9T899_9ZZZZ</name>
<dbReference type="AlphaFoldDB" id="A0A2H9T899"/>
<evidence type="ECO:0000256" key="8">
    <source>
        <dbReference type="ARBA" id="ARBA00023002"/>
    </source>
</evidence>
<dbReference type="Pfam" id="PF03626">
    <property type="entry name" value="COX4_pro"/>
    <property type="match status" value="1"/>
</dbReference>
<reference evidence="11" key="1">
    <citation type="journal article" date="2017" name="Appl. Environ. Microbiol.">
        <title>Molecular characterization of an Endozoicomonas-like organism causing infection in king scallop Pecten maximus L.</title>
        <authorList>
            <person name="Cano I."/>
            <person name="van Aerle R."/>
            <person name="Ross S."/>
            <person name="Verner-Jeffreys D.W."/>
            <person name="Paley R.K."/>
            <person name="Rimmer G."/>
            <person name="Ryder D."/>
            <person name="Hooper P."/>
            <person name="Stone D."/>
            <person name="Feist S.W."/>
        </authorList>
    </citation>
    <scope>NUCLEOTIDE SEQUENCE</scope>
</reference>
<evidence type="ECO:0000256" key="9">
    <source>
        <dbReference type="ARBA" id="ARBA00023136"/>
    </source>
</evidence>
<comment type="similarity">
    <text evidence="2">Belongs to the cytochrome c oxidase bacterial subunit 4 family.</text>
</comment>
<protein>
    <submittedName>
        <fullName evidence="11">Cytochrome bo(3) ubiquinol oxidase subunit 4</fullName>
    </submittedName>
</protein>
<evidence type="ECO:0000256" key="6">
    <source>
        <dbReference type="ARBA" id="ARBA00022982"/>
    </source>
</evidence>
<dbReference type="GO" id="GO:0005886">
    <property type="term" value="C:plasma membrane"/>
    <property type="evidence" value="ECO:0007669"/>
    <property type="project" value="UniProtKB-SubCell"/>
</dbReference>
<dbReference type="GO" id="GO:0015078">
    <property type="term" value="F:proton transmembrane transporter activity"/>
    <property type="evidence" value="ECO:0007669"/>
    <property type="project" value="TreeGrafter"/>
</dbReference>
<gene>
    <name evidence="11" type="primary">cyoD</name>
    <name evidence="11" type="ORF">CI610_01567</name>
</gene>
<dbReference type="PANTHER" id="PTHR36835">
    <property type="entry name" value="CYTOCHROME BO(3) UBIQUINOL OXIDASE SUBUNIT 4"/>
    <property type="match status" value="1"/>
</dbReference>
<organism evidence="11">
    <name type="scientific">invertebrate metagenome</name>
    <dbReference type="NCBI Taxonomy" id="1711999"/>
    <lineage>
        <taxon>unclassified sequences</taxon>
        <taxon>metagenomes</taxon>
        <taxon>organismal metagenomes</taxon>
    </lineage>
</organism>
<evidence type="ECO:0000256" key="10">
    <source>
        <dbReference type="SAM" id="Phobius"/>
    </source>
</evidence>
<dbReference type="InterPro" id="IPR014210">
    <property type="entry name" value="Cyt_o_ubiqinol_oxidase_su4"/>
</dbReference>
<evidence type="ECO:0000256" key="4">
    <source>
        <dbReference type="ARBA" id="ARBA00022475"/>
    </source>
</evidence>
<evidence type="ECO:0000256" key="5">
    <source>
        <dbReference type="ARBA" id="ARBA00022692"/>
    </source>
</evidence>
<keyword evidence="3" id="KW-0813">Transport</keyword>
<accession>A0A2H9T899</accession>
<feature type="transmembrane region" description="Helical" evidence="10">
    <location>
        <begin position="16"/>
        <end position="35"/>
    </location>
</feature>
<evidence type="ECO:0000256" key="1">
    <source>
        <dbReference type="ARBA" id="ARBA00004651"/>
    </source>
</evidence>
<dbReference type="NCBIfam" id="TIGR02847">
    <property type="entry name" value="CyoD"/>
    <property type="match status" value="1"/>
</dbReference>
<evidence type="ECO:0000256" key="3">
    <source>
        <dbReference type="ARBA" id="ARBA00022448"/>
    </source>
</evidence>
<keyword evidence="6" id="KW-0249">Electron transport</keyword>
<feature type="transmembrane region" description="Helical" evidence="10">
    <location>
        <begin position="77"/>
        <end position="97"/>
    </location>
</feature>
<comment type="caution">
    <text evidence="11">The sequence shown here is derived from an EMBL/GenBank/DDBJ whole genome shotgun (WGS) entry which is preliminary data.</text>
</comment>
<keyword evidence="5 10" id="KW-0812">Transmembrane</keyword>
<dbReference type="InterPro" id="IPR005171">
    <property type="entry name" value="Cyt_c_oxidase_su4_prok"/>
</dbReference>